<dbReference type="InterPro" id="IPR036770">
    <property type="entry name" value="Ankyrin_rpt-contain_sf"/>
</dbReference>
<reference evidence="1 2" key="1">
    <citation type="submission" date="2024-03" db="EMBL/GenBank/DDBJ databases">
        <title>Complete genome sequence of the green alga Chloropicon roscoffensis RCC1871.</title>
        <authorList>
            <person name="Lemieux C."/>
            <person name="Pombert J.-F."/>
            <person name="Otis C."/>
            <person name="Turmel M."/>
        </authorList>
    </citation>
    <scope>NUCLEOTIDE SEQUENCE [LARGE SCALE GENOMIC DNA]</scope>
    <source>
        <strain evidence="1 2">RCC1871</strain>
    </source>
</reference>
<evidence type="ECO:0000313" key="2">
    <source>
        <dbReference type="Proteomes" id="UP001472866"/>
    </source>
</evidence>
<protein>
    <submittedName>
        <fullName evidence="1">Uncharacterized protein</fullName>
    </submittedName>
</protein>
<sequence>MRTTTRAQKRKREVAADHVCGIPEHLWVTIASKIDPYDDAAFSMTNKLFRRVLAEAKGTTTVAVHVEKARLLEDPPAYTPSWFRWAYSSPNLRPGGPAGCRDNEEYGNNSIIYQWDLLRLASFLGSVESLEWLMKQRIGIYGETRACEYAALGGSLDALKWLRKKHFAWDKRTCKAAAESGNLGVLQWARANGCHWTVATCSEAAAEGHLEVLKWARSQNPPCPWDEYTASSAAGEGHFETLKWALSQTPPCPWSEYTLASCAAGGHLEIMEWLLQRGCPWDGQVYAMAAEYGEVKSMDYAWRHGLPLDEWALVGAVRANNLEVLLWLQNRGCPWGSAASRREVLILGGET</sequence>
<dbReference type="PANTHER" id="PTHR46586:SF3">
    <property type="entry name" value="ANKYRIN REPEAT-CONTAINING PROTEIN"/>
    <property type="match status" value="1"/>
</dbReference>
<dbReference type="InterPro" id="IPR052050">
    <property type="entry name" value="SecEffector_AnkRepeat"/>
</dbReference>
<organism evidence="1 2">
    <name type="scientific">Chloropicon roscoffensis</name>
    <dbReference type="NCBI Taxonomy" id="1461544"/>
    <lineage>
        <taxon>Eukaryota</taxon>
        <taxon>Viridiplantae</taxon>
        <taxon>Chlorophyta</taxon>
        <taxon>Chloropicophyceae</taxon>
        <taxon>Chloropicales</taxon>
        <taxon>Chloropicaceae</taxon>
        <taxon>Chloropicon</taxon>
    </lineage>
</organism>
<accession>A0AAX4PLL3</accession>
<name>A0AAX4PLL3_9CHLO</name>
<gene>
    <name evidence="1" type="ORF">HKI87_17g84560</name>
</gene>
<dbReference type="SUPFAM" id="SSF48403">
    <property type="entry name" value="Ankyrin repeat"/>
    <property type="match status" value="1"/>
</dbReference>
<dbReference type="Gene3D" id="1.25.40.20">
    <property type="entry name" value="Ankyrin repeat-containing domain"/>
    <property type="match status" value="1"/>
</dbReference>
<proteinExistence type="predicted"/>
<dbReference type="SUPFAM" id="SSF140860">
    <property type="entry name" value="Pseudo ankyrin repeat-like"/>
    <property type="match status" value="1"/>
</dbReference>
<evidence type="ECO:0000313" key="1">
    <source>
        <dbReference type="EMBL" id="WZN66885.1"/>
    </source>
</evidence>
<dbReference type="Proteomes" id="UP001472866">
    <property type="component" value="Chromosome 17"/>
</dbReference>
<keyword evidence="2" id="KW-1185">Reference proteome</keyword>
<dbReference type="EMBL" id="CP151517">
    <property type="protein sequence ID" value="WZN66885.1"/>
    <property type="molecule type" value="Genomic_DNA"/>
</dbReference>
<dbReference type="AlphaFoldDB" id="A0AAX4PLL3"/>
<dbReference type="PANTHER" id="PTHR46586">
    <property type="entry name" value="ANKYRIN REPEAT-CONTAINING PROTEIN"/>
    <property type="match status" value="1"/>
</dbReference>